<dbReference type="GO" id="GO:0022900">
    <property type="term" value="P:electron transport chain"/>
    <property type="evidence" value="ECO:0007669"/>
    <property type="project" value="InterPro"/>
</dbReference>
<comment type="similarity">
    <text evidence="1">Belongs to the cytochrome b562 family.</text>
</comment>
<sequence>MVDMRIIWFCVFFCCVFAASAAVDVEKTMKNMGFQYKQALETKDSAELISILDALIELTTQAQQAHFAADKAQQFQHGLSLVLIELRAAKQAAQQNDEPRLQQHLQQVDALRKEYHQQRKVSIWQLLFG</sequence>
<dbReference type="GO" id="GO:0009055">
    <property type="term" value="F:electron transfer activity"/>
    <property type="evidence" value="ECO:0007669"/>
    <property type="project" value="InterPro"/>
</dbReference>
<dbReference type="GO" id="GO:0020037">
    <property type="term" value="F:heme binding"/>
    <property type="evidence" value="ECO:0007669"/>
    <property type="project" value="InterPro"/>
</dbReference>
<evidence type="ECO:0000256" key="2">
    <source>
        <dbReference type="ARBA" id="ARBA00022729"/>
    </source>
</evidence>
<feature type="signal peptide" evidence="3">
    <location>
        <begin position="1"/>
        <end position="21"/>
    </location>
</feature>
<dbReference type="GO" id="GO:0005506">
    <property type="term" value="F:iron ion binding"/>
    <property type="evidence" value="ECO:0007669"/>
    <property type="project" value="InterPro"/>
</dbReference>
<feature type="chain" id="PRO_5019832295" evidence="3">
    <location>
        <begin position="22"/>
        <end position="129"/>
    </location>
</feature>
<dbReference type="GO" id="GO:0042597">
    <property type="term" value="C:periplasmic space"/>
    <property type="evidence" value="ECO:0007669"/>
    <property type="project" value="InterPro"/>
</dbReference>
<reference evidence="4" key="1">
    <citation type="submission" date="2019-04" db="EMBL/GenBank/DDBJ databases">
        <authorList>
            <person name="Brambilla D."/>
        </authorList>
    </citation>
    <scope>NUCLEOTIDE SEQUENCE</scope>
    <source>
        <strain evidence="4">BAL1</strain>
    </source>
</reference>
<accession>A0A486XIG3</accession>
<evidence type="ECO:0000256" key="1">
    <source>
        <dbReference type="ARBA" id="ARBA00005523"/>
    </source>
</evidence>
<dbReference type="InterPro" id="IPR010980">
    <property type="entry name" value="Cyt_c/b562"/>
</dbReference>
<dbReference type="AlphaFoldDB" id="A0A486XIG3"/>
<name>A0A486XIG3_9GAMM</name>
<dbReference type="Pfam" id="PF07361">
    <property type="entry name" value="Cytochrom_B562"/>
    <property type="match status" value="1"/>
</dbReference>
<evidence type="ECO:0000313" key="4">
    <source>
        <dbReference type="EMBL" id="VHO02263.1"/>
    </source>
</evidence>
<gene>
    <name evidence="4" type="ORF">BAL341_677</name>
</gene>
<dbReference type="Gene3D" id="1.20.120.10">
    <property type="entry name" value="Cytochrome c/b562"/>
    <property type="match status" value="1"/>
</dbReference>
<proteinExistence type="inferred from homology"/>
<organism evidence="4">
    <name type="scientific">Rheinheimera sp. BAL341</name>
    <dbReference type="NCBI Taxonomy" id="1708203"/>
    <lineage>
        <taxon>Bacteria</taxon>
        <taxon>Pseudomonadati</taxon>
        <taxon>Pseudomonadota</taxon>
        <taxon>Gammaproteobacteria</taxon>
        <taxon>Chromatiales</taxon>
        <taxon>Chromatiaceae</taxon>
        <taxon>Rheinheimera</taxon>
    </lineage>
</organism>
<keyword evidence="2 3" id="KW-0732">Signal</keyword>
<protein>
    <submittedName>
        <fullName evidence="4">Soluble cytochrome b562</fullName>
    </submittedName>
</protein>
<dbReference type="SUPFAM" id="SSF47175">
    <property type="entry name" value="Cytochromes"/>
    <property type="match status" value="1"/>
</dbReference>
<evidence type="ECO:0000256" key="3">
    <source>
        <dbReference type="SAM" id="SignalP"/>
    </source>
</evidence>
<dbReference type="InterPro" id="IPR009155">
    <property type="entry name" value="Cyt_b562"/>
</dbReference>
<dbReference type="EMBL" id="CAAJGR010000059">
    <property type="protein sequence ID" value="VHO02263.1"/>
    <property type="molecule type" value="Genomic_DNA"/>
</dbReference>